<evidence type="ECO:0000313" key="2">
    <source>
        <dbReference type="Proteomes" id="UP001595823"/>
    </source>
</evidence>
<protein>
    <recommendedName>
        <fullName evidence="3">WXG100 family type VII secretion target</fullName>
    </recommendedName>
</protein>
<sequence>MKFRVTVSADIDERNDMSGNVDIDLEKVRSSAGRLQELSADFGLVADYLGESEGDASLFGAAGQPFTLQYFTTADAVKSMLREMTTAGEGLKNLMDQACDKVEEADTSSSENLNALIEELLDE</sequence>
<dbReference type="EMBL" id="JBHSDK010000058">
    <property type="protein sequence ID" value="MFC4337720.1"/>
    <property type="molecule type" value="Genomic_DNA"/>
</dbReference>
<name>A0ABV8U4R2_9ACTN</name>
<organism evidence="1 2">
    <name type="scientific">Salininema proteolyticum</name>
    <dbReference type="NCBI Taxonomy" id="1607685"/>
    <lineage>
        <taxon>Bacteria</taxon>
        <taxon>Bacillati</taxon>
        <taxon>Actinomycetota</taxon>
        <taxon>Actinomycetes</taxon>
        <taxon>Glycomycetales</taxon>
        <taxon>Glycomycetaceae</taxon>
        <taxon>Salininema</taxon>
    </lineage>
</organism>
<gene>
    <name evidence="1" type="ORF">ACFPET_21225</name>
</gene>
<reference evidence="2" key="1">
    <citation type="journal article" date="2019" name="Int. J. Syst. Evol. Microbiol.">
        <title>The Global Catalogue of Microorganisms (GCM) 10K type strain sequencing project: providing services to taxonomists for standard genome sequencing and annotation.</title>
        <authorList>
            <consortium name="The Broad Institute Genomics Platform"/>
            <consortium name="The Broad Institute Genome Sequencing Center for Infectious Disease"/>
            <person name="Wu L."/>
            <person name="Ma J."/>
        </authorList>
    </citation>
    <scope>NUCLEOTIDE SEQUENCE [LARGE SCALE GENOMIC DNA]</scope>
    <source>
        <strain evidence="2">IBRC-M 10908</strain>
    </source>
</reference>
<proteinExistence type="predicted"/>
<keyword evidence="2" id="KW-1185">Reference proteome</keyword>
<comment type="caution">
    <text evidence="1">The sequence shown here is derived from an EMBL/GenBank/DDBJ whole genome shotgun (WGS) entry which is preliminary data.</text>
</comment>
<dbReference type="Proteomes" id="UP001595823">
    <property type="component" value="Unassembled WGS sequence"/>
</dbReference>
<dbReference type="RefSeq" id="WP_380624988.1">
    <property type="nucleotide sequence ID" value="NZ_JBHSDK010000058.1"/>
</dbReference>
<accession>A0ABV8U4R2</accession>
<evidence type="ECO:0008006" key="3">
    <source>
        <dbReference type="Google" id="ProtNLM"/>
    </source>
</evidence>
<evidence type="ECO:0000313" key="1">
    <source>
        <dbReference type="EMBL" id="MFC4337720.1"/>
    </source>
</evidence>